<sequence>MPHFSIHSISSQMNKESEGMLQKARQSTSDNDQRNCPRPNDLSSFARRAIADSAPFFSIPKDPSNDEELPTDRVCYGGPQKEQLEFNVNRMVWNQKGGKQILRVTNRTPIRMAYKIKCSDNNIFRVNPVFGTVNTEEVAEIEIYRKAAAPIKEDIVVFCSVKYTPEENNLEAFFKKPTTITNEKCIYQTVEPDNATNSKTSKTLLKC</sequence>
<organism evidence="4 5">
    <name type="scientific">Dictyocaulus viviparus</name>
    <name type="common">Bovine lungworm</name>
    <dbReference type="NCBI Taxonomy" id="29172"/>
    <lineage>
        <taxon>Eukaryota</taxon>
        <taxon>Metazoa</taxon>
        <taxon>Ecdysozoa</taxon>
        <taxon>Nematoda</taxon>
        <taxon>Chromadorea</taxon>
        <taxon>Rhabditida</taxon>
        <taxon>Rhabditina</taxon>
        <taxon>Rhabditomorpha</taxon>
        <taxon>Strongyloidea</taxon>
        <taxon>Metastrongylidae</taxon>
        <taxon>Dictyocaulus</taxon>
    </lineage>
</organism>
<dbReference type="EMBL" id="KN716265">
    <property type="protein sequence ID" value="KJH48511.1"/>
    <property type="molecule type" value="Genomic_DNA"/>
</dbReference>
<dbReference type="Gene3D" id="2.60.40.10">
    <property type="entry name" value="Immunoglobulins"/>
    <property type="match status" value="1"/>
</dbReference>
<dbReference type="InterPro" id="IPR008962">
    <property type="entry name" value="PapD-like_sf"/>
</dbReference>
<dbReference type="Pfam" id="PF00635">
    <property type="entry name" value="Motile_Sperm"/>
    <property type="match status" value="1"/>
</dbReference>
<dbReference type="PANTHER" id="PTHR22947:SF12">
    <property type="entry name" value="MAJOR SPERM PROTEIN"/>
    <property type="match status" value="1"/>
</dbReference>
<accession>A0A0D8Y1N1</accession>
<dbReference type="PROSITE" id="PS50202">
    <property type="entry name" value="MSP"/>
    <property type="match status" value="1"/>
</dbReference>
<comment type="function">
    <text evidence="1">Central component in molecular interactions underlying sperm crawling. Forms an extensive filament system that extends from sperm villipoda, along the leading edge of the pseudopod.</text>
</comment>
<reference evidence="4 5" key="1">
    <citation type="submission" date="2013-11" db="EMBL/GenBank/DDBJ databases">
        <title>Draft genome of the bovine lungworm Dictyocaulus viviparus.</title>
        <authorList>
            <person name="Mitreva M."/>
        </authorList>
    </citation>
    <scope>NUCLEOTIDE SEQUENCE [LARGE SCALE GENOMIC DNA]</scope>
    <source>
        <strain evidence="4 5">HannoverDv2000</strain>
    </source>
</reference>
<dbReference type="PANTHER" id="PTHR22947">
    <property type="entry name" value="MAJOR SPERM PROTEIN"/>
    <property type="match status" value="1"/>
</dbReference>
<evidence type="ECO:0000313" key="5">
    <source>
        <dbReference type="Proteomes" id="UP000053766"/>
    </source>
</evidence>
<name>A0A0D8Y1N1_DICVI</name>
<feature type="domain" description="MSP" evidence="3">
    <location>
        <begin position="58"/>
        <end position="207"/>
    </location>
</feature>
<dbReference type="InterPro" id="IPR000535">
    <property type="entry name" value="MSP_dom"/>
</dbReference>
<reference evidence="5" key="2">
    <citation type="journal article" date="2016" name="Sci. Rep.">
        <title>Dictyocaulus viviparus genome, variome and transcriptome elucidate lungworm biology and support future intervention.</title>
        <authorList>
            <person name="McNulty S.N."/>
            <person name="Strube C."/>
            <person name="Rosa B.A."/>
            <person name="Martin J.C."/>
            <person name="Tyagi R."/>
            <person name="Choi Y.J."/>
            <person name="Wang Q."/>
            <person name="Hallsworth Pepin K."/>
            <person name="Zhang X."/>
            <person name="Ozersky P."/>
            <person name="Wilson R.K."/>
            <person name="Sternberg P.W."/>
            <person name="Gasser R.B."/>
            <person name="Mitreva M."/>
        </authorList>
    </citation>
    <scope>NUCLEOTIDE SEQUENCE [LARGE SCALE GENOMIC DNA]</scope>
    <source>
        <strain evidence="5">HannoverDv2000</strain>
    </source>
</reference>
<dbReference type="SUPFAM" id="SSF49354">
    <property type="entry name" value="PapD-like"/>
    <property type="match status" value="1"/>
</dbReference>
<dbReference type="Proteomes" id="UP000053766">
    <property type="component" value="Unassembled WGS sequence"/>
</dbReference>
<keyword evidence="1" id="KW-0206">Cytoskeleton</keyword>
<keyword evidence="1" id="KW-0963">Cytoplasm</keyword>
<protein>
    <recommendedName>
        <fullName evidence="1">Major sperm protein</fullName>
    </recommendedName>
</protein>
<dbReference type="AlphaFoldDB" id="A0A0D8Y1N1"/>
<proteinExistence type="predicted"/>
<evidence type="ECO:0000259" key="3">
    <source>
        <dbReference type="PROSITE" id="PS50202"/>
    </source>
</evidence>
<dbReference type="InterPro" id="IPR013783">
    <property type="entry name" value="Ig-like_fold"/>
</dbReference>
<feature type="region of interest" description="Disordered" evidence="2">
    <location>
        <begin position="1"/>
        <end position="42"/>
    </location>
</feature>
<keyword evidence="5" id="KW-1185">Reference proteome</keyword>
<evidence type="ECO:0000256" key="2">
    <source>
        <dbReference type="SAM" id="MobiDB-lite"/>
    </source>
</evidence>
<evidence type="ECO:0000313" key="4">
    <source>
        <dbReference type="EMBL" id="KJH48511.1"/>
    </source>
</evidence>
<dbReference type="InterPro" id="IPR051774">
    <property type="entry name" value="Sperm-specific_class_P"/>
</dbReference>
<gene>
    <name evidence="4" type="ORF">DICVIV_05361</name>
</gene>
<dbReference type="OrthoDB" id="264603at2759"/>
<evidence type="ECO:0000256" key="1">
    <source>
        <dbReference type="RuleBase" id="RU003425"/>
    </source>
</evidence>